<feature type="transmembrane region" description="Helical" evidence="3">
    <location>
        <begin position="342"/>
        <end position="365"/>
    </location>
</feature>
<evidence type="ECO:0000256" key="3">
    <source>
        <dbReference type="SAM" id="Phobius"/>
    </source>
</evidence>
<proteinExistence type="inferred from homology"/>
<keyword evidence="5" id="KW-1185">Reference proteome</keyword>
<dbReference type="PANTHER" id="PTHR11360:SF287">
    <property type="entry name" value="MFS MONOCARBOXYLATE TRANSPORTER"/>
    <property type="match status" value="1"/>
</dbReference>
<dbReference type="Gene3D" id="1.20.1250.20">
    <property type="entry name" value="MFS general substrate transporter like domains"/>
    <property type="match status" value="2"/>
</dbReference>
<accession>A0AAJ0CQ56</accession>
<organism evidence="4 5">
    <name type="scientific">Conoideocrella luteorostrata</name>
    <dbReference type="NCBI Taxonomy" id="1105319"/>
    <lineage>
        <taxon>Eukaryota</taxon>
        <taxon>Fungi</taxon>
        <taxon>Dikarya</taxon>
        <taxon>Ascomycota</taxon>
        <taxon>Pezizomycotina</taxon>
        <taxon>Sordariomycetes</taxon>
        <taxon>Hypocreomycetidae</taxon>
        <taxon>Hypocreales</taxon>
        <taxon>Clavicipitaceae</taxon>
        <taxon>Conoideocrella</taxon>
    </lineage>
</organism>
<sequence>MATTRPSFTDDEEKDDLSVYTMEEKDELKKAKKDTLKPADHGSHAWLFLCSSFLIEGLALGFPGAFGVFQEYYSTHEPFEAASGIPAIATTATGIMYLGMPITMGIQRLCPRLTLWAPLCGIIIMCLSLVLASFATTVPHLIATQGVLFAIGSSLSYCPCIAYLNEWFDKRKGMAYGIMWAGTGLSGSVLPFLLEYLLDAFDFRATLRICAASIIVITMPLVYFIKPRLPAQLPRKYNNPFNFNYTLSRTFMLHQLANIVQAMGFFLPSIYLPTYATEILGAGKFPAAATILLLNIASTIGCPTMGWLSDRFHVTTCLFIATVGASVATFLLWGFTTTLPLLLIYCGCYGLFAGSYTSAWTGLMIQVTSDTSISTSYDCEAIDPVMVLAILAAGRGVGSVLSGPLSQALAEHEPWKDAAYGAYGSGYGPLIIFTGVTAALSGIVLPWRYMGWMR</sequence>
<protein>
    <recommendedName>
        <fullName evidence="6">MFS monocarboxylate transporter</fullName>
    </recommendedName>
</protein>
<evidence type="ECO:0000256" key="2">
    <source>
        <dbReference type="ARBA" id="ARBA00006727"/>
    </source>
</evidence>
<keyword evidence="3" id="KW-1133">Transmembrane helix</keyword>
<dbReference type="GO" id="GO:0016020">
    <property type="term" value="C:membrane"/>
    <property type="evidence" value="ECO:0007669"/>
    <property type="project" value="UniProtKB-SubCell"/>
</dbReference>
<feature type="transmembrane region" description="Helical" evidence="3">
    <location>
        <begin position="426"/>
        <end position="447"/>
    </location>
</feature>
<dbReference type="AlphaFoldDB" id="A0AAJ0CQ56"/>
<comment type="subcellular location">
    <subcellularLocation>
        <location evidence="1">Membrane</location>
        <topology evidence="1">Multi-pass membrane protein</topology>
    </subcellularLocation>
</comment>
<dbReference type="GO" id="GO:0022857">
    <property type="term" value="F:transmembrane transporter activity"/>
    <property type="evidence" value="ECO:0007669"/>
    <property type="project" value="InterPro"/>
</dbReference>
<evidence type="ECO:0008006" key="6">
    <source>
        <dbReference type="Google" id="ProtNLM"/>
    </source>
</evidence>
<dbReference type="EMBL" id="JASWJB010000117">
    <property type="protein sequence ID" value="KAK2596221.1"/>
    <property type="molecule type" value="Genomic_DNA"/>
</dbReference>
<comment type="caution">
    <text evidence="4">The sequence shown here is derived from an EMBL/GenBank/DDBJ whole genome shotgun (WGS) entry which is preliminary data.</text>
</comment>
<keyword evidence="3" id="KW-0472">Membrane</keyword>
<feature type="transmembrane region" description="Helical" evidence="3">
    <location>
        <begin position="46"/>
        <end position="69"/>
    </location>
</feature>
<dbReference type="Proteomes" id="UP001251528">
    <property type="component" value="Unassembled WGS sequence"/>
</dbReference>
<dbReference type="InterPro" id="IPR036259">
    <property type="entry name" value="MFS_trans_sf"/>
</dbReference>
<keyword evidence="3" id="KW-0812">Transmembrane</keyword>
<feature type="transmembrane region" description="Helical" evidence="3">
    <location>
        <begin position="81"/>
        <end position="103"/>
    </location>
</feature>
<evidence type="ECO:0000313" key="4">
    <source>
        <dbReference type="EMBL" id="KAK2596221.1"/>
    </source>
</evidence>
<dbReference type="InterPro" id="IPR050327">
    <property type="entry name" value="Proton-linked_MCT"/>
</dbReference>
<feature type="transmembrane region" description="Helical" evidence="3">
    <location>
        <begin position="141"/>
        <end position="164"/>
    </location>
</feature>
<feature type="transmembrane region" description="Helical" evidence="3">
    <location>
        <begin position="206"/>
        <end position="225"/>
    </location>
</feature>
<feature type="transmembrane region" description="Helical" evidence="3">
    <location>
        <begin position="115"/>
        <end position="135"/>
    </location>
</feature>
<dbReference type="PANTHER" id="PTHR11360">
    <property type="entry name" value="MONOCARBOXYLATE TRANSPORTER"/>
    <property type="match status" value="1"/>
</dbReference>
<evidence type="ECO:0000256" key="1">
    <source>
        <dbReference type="ARBA" id="ARBA00004141"/>
    </source>
</evidence>
<dbReference type="Pfam" id="PF07690">
    <property type="entry name" value="MFS_1"/>
    <property type="match status" value="1"/>
</dbReference>
<feature type="transmembrane region" description="Helical" evidence="3">
    <location>
        <begin position="176"/>
        <end position="194"/>
    </location>
</feature>
<name>A0AAJ0CQ56_9HYPO</name>
<reference evidence="4" key="1">
    <citation type="submission" date="2023-06" db="EMBL/GenBank/DDBJ databases">
        <title>Conoideocrella luteorostrata (Hypocreales: Clavicipitaceae), a potential biocontrol fungus for elongate hemlock scale in United States Christmas tree production areas.</title>
        <authorList>
            <person name="Barrett H."/>
            <person name="Lovett B."/>
            <person name="Macias A.M."/>
            <person name="Stajich J.E."/>
            <person name="Kasson M.T."/>
        </authorList>
    </citation>
    <scope>NUCLEOTIDE SEQUENCE</scope>
    <source>
        <strain evidence="4">ARSEF 14590</strain>
    </source>
</reference>
<feature type="transmembrane region" description="Helical" evidence="3">
    <location>
        <begin position="315"/>
        <end position="336"/>
    </location>
</feature>
<dbReference type="SUPFAM" id="SSF103473">
    <property type="entry name" value="MFS general substrate transporter"/>
    <property type="match status" value="1"/>
</dbReference>
<feature type="transmembrane region" description="Helical" evidence="3">
    <location>
        <begin position="287"/>
        <end position="308"/>
    </location>
</feature>
<comment type="similarity">
    <text evidence="2">Belongs to the major facilitator superfamily. Monocarboxylate porter (TC 2.A.1.13) family.</text>
</comment>
<dbReference type="InterPro" id="IPR011701">
    <property type="entry name" value="MFS"/>
</dbReference>
<evidence type="ECO:0000313" key="5">
    <source>
        <dbReference type="Proteomes" id="UP001251528"/>
    </source>
</evidence>
<gene>
    <name evidence="4" type="ORF">QQS21_006369</name>
</gene>